<dbReference type="EC" id="5.4.99.5" evidence="1 3"/>
<protein>
    <recommendedName>
        <fullName evidence="1 3">chorismate mutase</fullName>
        <ecNumber evidence="1 3">5.4.99.5</ecNumber>
    </recommendedName>
</protein>
<keyword evidence="5" id="KW-1185">Reference proteome</keyword>
<dbReference type="PANTHER" id="PTHR21164">
    <property type="entry name" value="CHORISMATE MUTASE"/>
    <property type="match status" value="1"/>
</dbReference>
<evidence type="ECO:0000313" key="4">
    <source>
        <dbReference type="EMBL" id="KAA9026122.1"/>
    </source>
</evidence>
<dbReference type="GO" id="GO:0009073">
    <property type="term" value="P:aromatic amino acid family biosynthetic process"/>
    <property type="evidence" value="ECO:0007669"/>
    <property type="project" value="UniProtKB-UniRule"/>
</dbReference>
<dbReference type="AlphaFoldDB" id="A0A5J5HYJ6"/>
<dbReference type="RefSeq" id="WP_150439772.1">
    <property type="nucleotide sequence ID" value="NZ_VYKL01000015.1"/>
</dbReference>
<dbReference type="UniPathway" id="UPA00120">
    <property type="reaction ID" value="UER00203"/>
</dbReference>
<accession>A0A5J5HYJ6</accession>
<name>A0A5J5HYJ6_9BACI</name>
<dbReference type="GO" id="GO:0046417">
    <property type="term" value="P:chorismate metabolic process"/>
    <property type="evidence" value="ECO:0007669"/>
    <property type="project" value="TreeGrafter"/>
</dbReference>
<dbReference type="CDD" id="cd02185">
    <property type="entry name" value="AroH"/>
    <property type="match status" value="1"/>
</dbReference>
<dbReference type="InterPro" id="IPR035959">
    <property type="entry name" value="RutC-like_sf"/>
</dbReference>
<feature type="binding site" evidence="2">
    <location>
        <position position="89"/>
    </location>
    <ligand>
        <name>prephenate</name>
        <dbReference type="ChEBI" id="CHEBI:29934"/>
    </ligand>
</feature>
<dbReference type="Pfam" id="PF07736">
    <property type="entry name" value="CM_1"/>
    <property type="match status" value="1"/>
</dbReference>
<dbReference type="PROSITE" id="PS51167">
    <property type="entry name" value="CHORISMATE_MUT_1"/>
    <property type="match status" value="1"/>
</dbReference>
<dbReference type="Proteomes" id="UP000326671">
    <property type="component" value="Unassembled WGS sequence"/>
</dbReference>
<dbReference type="OrthoDB" id="9802232at2"/>
<dbReference type="InterPro" id="IPR008243">
    <property type="entry name" value="Chorismate_mutase_AroH"/>
</dbReference>
<feature type="binding site" evidence="2">
    <location>
        <position position="6"/>
    </location>
    <ligand>
        <name>prephenate</name>
        <dbReference type="ChEBI" id="CHEBI:29934"/>
    </ligand>
</feature>
<dbReference type="SUPFAM" id="SSF55298">
    <property type="entry name" value="YjgF-like"/>
    <property type="match status" value="1"/>
</dbReference>
<dbReference type="EMBL" id="VYKL01000015">
    <property type="protein sequence ID" value="KAA9026122.1"/>
    <property type="molecule type" value="Genomic_DNA"/>
</dbReference>
<comment type="catalytic activity">
    <reaction evidence="3">
        <text>chorismate = prephenate</text>
        <dbReference type="Rhea" id="RHEA:13897"/>
        <dbReference type="ChEBI" id="CHEBI:29748"/>
        <dbReference type="ChEBI" id="CHEBI:29934"/>
        <dbReference type="EC" id="5.4.99.5"/>
    </reaction>
</comment>
<evidence type="ECO:0000256" key="2">
    <source>
        <dbReference type="PIRSR" id="PIRSR005965-1"/>
    </source>
</evidence>
<evidence type="ECO:0000313" key="5">
    <source>
        <dbReference type="Proteomes" id="UP000326671"/>
    </source>
</evidence>
<comment type="caution">
    <text evidence="4">The sequence shown here is derived from an EMBL/GenBank/DDBJ whole genome shotgun (WGS) entry which is preliminary data.</text>
</comment>
<dbReference type="NCBIfam" id="TIGR01796">
    <property type="entry name" value="CM_mono_aroH"/>
    <property type="match status" value="1"/>
</dbReference>
<dbReference type="Gene3D" id="3.30.1330.40">
    <property type="entry name" value="RutC-like"/>
    <property type="match status" value="1"/>
</dbReference>
<reference evidence="4 5" key="1">
    <citation type="submission" date="2019-09" db="EMBL/GenBank/DDBJ databases">
        <title>Whole genome sequences of isolates from the Mars Exploration Rovers.</title>
        <authorList>
            <person name="Seuylemezian A."/>
            <person name="Vaishampayan P."/>
        </authorList>
    </citation>
    <scope>NUCLEOTIDE SEQUENCE [LARGE SCALE GENOMIC DNA]</scope>
    <source>
        <strain evidence="4 5">MER_TA_151</strain>
    </source>
</reference>
<keyword evidence="3 4" id="KW-0413">Isomerase</keyword>
<feature type="binding site" evidence="2">
    <location>
        <position position="107"/>
    </location>
    <ligand>
        <name>prephenate</name>
        <dbReference type="ChEBI" id="CHEBI:29934"/>
    </ligand>
</feature>
<evidence type="ECO:0000256" key="3">
    <source>
        <dbReference type="PROSITE-ProRule" id="PRU00514"/>
    </source>
</evidence>
<sequence>MIRGVRGAITIQENSEKEIIQATDRLLHKMIDENQIMPEYVASVFISVTDDITDAFPAKVLRSLEGWSYVPVMCMKEISVSNALEKCIRVMMHVNTAKSQQEINHVYLEDAVVLRPDLASK</sequence>
<keyword evidence="2 3" id="KW-0028">Amino-acid biosynthesis</keyword>
<gene>
    <name evidence="4" type="primary">aroH</name>
    <name evidence="4" type="ORF">F4V44_09615</name>
</gene>
<proteinExistence type="predicted"/>
<evidence type="ECO:0000256" key="1">
    <source>
        <dbReference type="NCBIfam" id="TIGR01796"/>
    </source>
</evidence>
<dbReference type="GO" id="GO:0008652">
    <property type="term" value="P:amino acid biosynthetic process"/>
    <property type="evidence" value="ECO:0007669"/>
    <property type="project" value="UniProtKB-UniRule"/>
</dbReference>
<dbReference type="PANTHER" id="PTHR21164:SF0">
    <property type="entry name" value="CHORISMATE MUTASE AROH"/>
    <property type="match status" value="1"/>
</dbReference>
<keyword evidence="2 3" id="KW-0057">Aromatic amino acid biosynthesis</keyword>
<dbReference type="GO" id="GO:0004106">
    <property type="term" value="F:chorismate mutase activity"/>
    <property type="evidence" value="ECO:0007669"/>
    <property type="project" value="UniProtKB-UniRule"/>
</dbReference>
<dbReference type="PIRSF" id="PIRSF005965">
    <property type="entry name" value="Chor_mut_AroH"/>
    <property type="match status" value="1"/>
</dbReference>
<organism evidence="4 5">
    <name type="scientific">Niallia endozanthoxylica</name>
    <dbReference type="NCBI Taxonomy" id="2036016"/>
    <lineage>
        <taxon>Bacteria</taxon>
        <taxon>Bacillati</taxon>
        <taxon>Bacillota</taxon>
        <taxon>Bacilli</taxon>
        <taxon>Bacillales</taxon>
        <taxon>Bacillaceae</taxon>
        <taxon>Niallia</taxon>
    </lineage>
</organism>